<evidence type="ECO:0000313" key="4">
    <source>
        <dbReference type="Proteomes" id="UP000321638"/>
    </source>
</evidence>
<dbReference type="Gene3D" id="3.40.50.1820">
    <property type="entry name" value="alpha/beta hydrolase"/>
    <property type="match status" value="1"/>
</dbReference>
<dbReference type="Pfam" id="PF00561">
    <property type="entry name" value="Abhydrolase_1"/>
    <property type="match status" value="1"/>
</dbReference>
<dbReference type="EMBL" id="VDUZ01000020">
    <property type="protein sequence ID" value="TXL74092.1"/>
    <property type="molecule type" value="Genomic_DNA"/>
</dbReference>
<dbReference type="Proteomes" id="UP000321638">
    <property type="component" value="Unassembled WGS sequence"/>
</dbReference>
<protein>
    <submittedName>
        <fullName evidence="3">Alpha/beta fold hydrolase</fullName>
    </submittedName>
</protein>
<dbReference type="AlphaFoldDB" id="A0A5C8PJS6"/>
<gene>
    <name evidence="3" type="ORF">FHP25_17965</name>
</gene>
<dbReference type="GO" id="GO:0016020">
    <property type="term" value="C:membrane"/>
    <property type="evidence" value="ECO:0007669"/>
    <property type="project" value="TreeGrafter"/>
</dbReference>
<evidence type="ECO:0000256" key="1">
    <source>
        <dbReference type="ARBA" id="ARBA00022801"/>
    </source>
</evidence>
<dbReference type="RefSeq" id="WP_147848339.1">
    <property type="nucleotide sequence ID" value="NZ_VDUZ01000020.1"/>
</dbReference>
<sequence length="270" mass="28992">MPKLDRDGVQIHYEVHGAGPAVLLSHGYSATCRMWDGQIAALKDRWRVIVWDMRGHGESDYPADPAAYSEALTVADMAAILQACGEDKAVIAGLSLGGYMSLAFHATHPGMTRALMLFDTGPGFKSDTARQGWNETAHKRARDLEARGLSALGSSDEVRLGKHRSADGLAGAARGMLAQADDRVIRSLETIDVRALVLVGSEDKPFLAATDYMAKKIPMSTKAVIEGAGHAANLHKPNAFNAAVMDFLETLPAVGGEKPVEARWRAETDQ</sequence>
<dbReference type="GO" id="GO:0016787">
    <property type="term" value="F:hydrolase activity"/>
    <property type="evidence" value="ECO:0007669"/>
    <property type="project" value="UniProtKB-KW"/>
</dbReference>
<reference evidence="3 4" key="1">
    <citation type="submission" date="2019-06" db="EMBL/GenBank/DDBJ databases">
        <title>New taxonomy in bacterial strain CC-CFT640, isolated from vineyard.</title>
        <authorList>
            <person name="Lin S.-Y."/>
            <person name="Tsai C.-F."/>
            <person name="Young C.-C."/>
        </authorList>
    </citation>
    <scope>NUCLEOTIDE SEQUENCE [LARGE SCALE GENOMIC DNA]</scope>
    <source>
        <strain evidence="3 4">CC-CFT640</strain>
    </source>
</reference>
<dbReference type="OrthoDB" id="9801400at2"/>
<organism evidence="3 4">
    <name type="scientific">Vineibacter terrae</name>
    <dbReference type="NCBI Taxonomy" id="2586908"/>
    <lineage>
        <taxon>Bacteria</taxon>
        <taxon>Pseudomonadati</taxon>
        <taxon>Pseudomonadota</taxon>
        <taxon>Alphaproteobacteria</taxon>
        <taxon>Hyphomicrobiales</taxon>
        <taxon>Vineibacter</taxon>
    </lineage>
</organism>
<dbReference type="PANTHER" id="PTHR43798:SF31">
    <property type="entry name" value="AB HYDROLASE SUPERFAMILY PROTEIN YCLE"/>
    <property type="match status" value="1"/>
</dbReference>
<dbReference type="PANTHER" id="PTHR43798">
    <property type="entry name" value="MONOACYLGLYCEROL LIPASE"/>
    <property type="match status" value="1"/>
</dbReference>
<evidence type="ECO:0000259" key="2">
    <source>
        <dbReference type="Pfam" id="PF00561"/>
    </source>
</evidence>
<feature type="domain" description="AB hydrolase-1" evidence="2">
    <location>
        <begin position="20"/>
        <end position="134"/>
    </location>
</feature>
<keyword evidence="1 3" id="KW-0378">Hydrolase</keyword>
<proteinExistence type="predicted"/>
<dbReference type="InterPro" id="IPR050266">
    <property type="entry name" value="AB_hydrolase_sf"/>
</dbReference>
<name>A0A5C8PJS6_9HYPH</name>
<comment type="caution">
    <text evidence="3">The sequence shown here is derived from an EMBL/GenBank/DDBJ whole genome shotgun (WGS) entry which is preliminary data.</text>
</comment>
<keyword evidence="4" id="KW-1185">Reference proteome</keyword>
<dbReference type="InterPro" id="IPR029058">
    <property type="entry name" value="AB_hydrolase_fold"/>
</dbReference>
<accession>A0A5C8PJS6</accession>
<evidence type="ECO:0000313" key="3">
    <source>
        <dbReference type="EMBL" id="TXL74092.1"/>
    </source>
</evidence>
<dbReference type="InterPro" id="IPR000073">
    <property type="entry name" value="AB_hydrolase_1"/>
</dbReference>
<dbReference type="SUPFAM" id="SSF53474">
    <property type="entry name" value="alpha/beta-Hydrolases"/>
    <property type="match status" value="1"/>
</dbReference>
<dbReference type="PRINTS" id="PR00111">
    <property type="entry name" value="ABHYDROLASE"/>
</dbReference>